<dbReference type="AlphaFoldDB" id="A0A443SV45"/>
<evidence type="ECO:0000256" key="1">
    <source>
        <dbReference type="ARBA" id="ARBA00010331"/>
    </source>
</evidence>
<dbReference type="Pfam" id="PF12496">
    <property type="entry name" value="BNIP2"/>
    <property type="match status" value="1"/>
</dbReference>
<dbReference type="InterPro" id="IPR036865">
    <property type="entry name" value="CRAL-TRIO_dom_sf"/>
</dbReference>
<dbReference type="SUPFAM" id="SSF64182">
    <property type="entry name" value="DHH phosphoesterases"/>
    <property type="match status" value="1"/>
</dbReference>
<dbReference type="CDD" id="cd00170">
    <property type="entry name" value="SEC14"/>
    <property type="match status" value="1"/>
</dbReference>
<keyword evidence="5" id="KW-1185">Reference proteome</keyword>
<reference evidence="4 5" key="1">
    <citation type="journal article" date="2018" name="Gigascience">
        <title>Genomes of trombidid mites reveal novel predicted allergens and laterally-transferred genes associated with secondary metabolism.</title>
        <authorList>
            <person name="Dong X."/>
            <person name="Chaisiri K."/>
            <person name="Xia D."/>
            <person name="Armstrong S.D."/>
            <person name="Fang Y."/>
            <person name="Donnelly M.J."/>
            <person name="Kadowaki T."/>
            <person name="McGarry J.W."/>
            <person name="Darby A.C."/>
            <person name="Makepeace B.L."/>
        </authorList>
    </citation>
    <scope>NUCLEOTIDE SEQUENCE [LARGE SCALE GENOMIC DNA]</scope>
    <source>
        <strain evidence="4">UoL-UT</strain>
    </source>
</reference>
<dbReference type="Gene3D" id="3.10.310.20">
    <property type="entry name" value="DHHA2 domain"/>
    <property type="match status" value="1"/>
</dbReference>
<dbReference type="EMBL" id="NCKV01000175">
    <property type="protein sequence ID" value="RWS31395.1"/>
    <property type="molecule type" value="Genomic_DNA"/>
</dbReference>
<dbReference type="OrthoDB" id="19923at2759"/>
<dbReference type="PANTHER" id="PTHR12112:SF39">
    <property type="entry name" value="EG:152A3.5 PROTEIN (FBGN0003116_PN PROTEIN)"/>
    <property type="match status" value="1"/>
</dbReference>
<proteinExistence type="inferred from homology"/>
<dbReference type="SMART" id="SM01131">
    <property type="entry name" value="DHHA2"/>
    <property type="match status" value="1"/>
</dbReference>
<dbReference type="InterPro" id="IPR001251">
    <property type="entry name" value="CRAL-TRIO_dom"/>
</dbReference>
<dbReference type="Pfam" id="PF02833">
    <property type="entry name" value="DHHA2"/>
    <property type="match status" value="1"/>
</dbReference>
<feature type="compositionally biased region" description="Polar residues" evidence="2">
    <location>
        <begin position="417"/>
        <end position="427"/>
    </location>
</feature>
<evidence type="ECO:0000256" key="2">
    <source>
        <dbReference type="SAM" id="MobiDB-lite"/>
    </source>
</evidence>
<dbReference type="Pfam" id="PF13716">
    <property type="entry name" value="CRAL_TRIO_2"/>
    <property type="match status" value="1"/>
</dbReference>
<dbReference type="GO" id="GO:0005737">
    <property type="term" value="C:cytoplasm"/>
    <property type="evidence" value="ECO:0007669"/>
    <property type="project" value="InterPro"/>
</dbReference>
<name>A0A443SV45_9ACAR</name>
<comment type="caution">
    <text evidence="4">The sequence shown here is derived from an EMBL/GenBank/DDBJ whole genome shotgun (WGS) entry which is preliminary data.</text>
</comment>
<dbReference type="PANTHER" id="PTHR12112">
    <property type="entry name" value="BNIP - RELATED"/>
    <property type="match status" value="1"/>
</dbReference>
<accession>A0A443SV45</accession>
<dbReference type="Gene3D" id="3.40.525.10">
    <property type="entry name" value="CRAL-TRIO lipid binding domain"/>
    <property type="match status" value="1"/>
</dbReference>
<dbReference type="PROSITE" id="PS50191">
    <property type="entry name" value="CRAL_TRIO"/>
    <property type="match status" value="1"/>
</dbReference>
<dbReference type="SUPFAM" id="SSF52087">
    <property type="entry name" value="CRAL/TRIO domain"/>
    <property type="match status" value="1"/>
</dbReference>
<feature type="domain" description="CRAL-TRIO" evidence="3">
    <location>
        <begin position="807"/>
        <end position="928"/>
    </location>
</feature>
<dbReference type="InterPro" id="IPR038222">
    <property type="entry name" value="DHHA2_dom_sf"/>
</dbReference>
<protein>
    <submittedName>
        <fullName evidence="4">Protein prune 2-like isoform X2</fullName>
    </submittedName>
</protein>
<dbReference type="Proteomes" id="UP000288716">
    <property type="component" value="Unassembled WGS sequence"/>
</dbReference>
<dbReference type="Gene3D" id="3.90.1640.10">
    <property type="entry name" value="inorganic pyrophosphatase (n-terminal core)"/>
    <property type="match status" value="1"/>
</dbReference>
<feature type="region of interest" description="Disordered" evidence="2">
    <location>
        <begin position="417"/>
        <end position="442"/>
    </location>
</feature>
<gene>
    <name evidence="4" type="ORF">B4U80_01895</name>
</gene>
<sequence>MFRCVLLNLIYSTQISKYKNAEKTLVIPVLNITRRDLNLRTELIFWLQDTIQLNLNYVILKEEVESVLKFSGKNILITIVDHNENVEFAKFGKIVEIIDHHKDLVKERNGVNVEIDASIGSCCTLIAKKYLSYCEEYKCKPDIQVVLILYGPIVFDTVCFSLSAQRFNNEDKEVAQKLETILGPDSFTREELFQQITKSRNSLVNLNVDQILRKDLKIIEGSDNRKLAVSSVSGHLIREVLSEDTFPQPLAAFCESNSFFGVVAMGIKTSEKKVERDLAAFVVNNDLFLKTCKAMEETSSGLKLKRLWNKKNAMLWQQENVTASRKVVLPILSLLIKGDESSERNSYETPNTPEASRRKLMTQVSTADVDPEFLVNYKAETVDFPESPQPYVSGTVVSPCKKSLVLEALSKSNSHNGVKANVNTINGSPRKVGPPSASPSAPPESINYYESYFMDSFVGEFSGEVDVDKVNDNEEISRWCSDSNMDGFNSEMSFDSFGPESLIFASHLENVNESNEHDEAEQNIPTPTNDYDFQSLSVCEPQLGDKVKLCFDESKIKTGYELTVEESAPLDTSEIKSAMCAINIENLNEKDGEEIEHKEVEPIEEINEVRSIEDTPESQNFLRNGPLTQSQRRKISPKLKFEEFLNASDDVNITPTETPHTTLEESIKKYNETEAHETNIIDSVAQIDVTSSNEVKVETLENERRKVTFYSNQEPQSQPAEKIAELTMKEELDESRLWRPSCPMGARGEIKRIDMKVIEPYKKVLSHGGYYHQYNTVQLRKSSSVSAAPAPAVIIFSACYLPDRSRRDYEYVMDNLFMYVLTTLHELVADDYILIYFHNAGGTGISSNNMPTFSWLKRCYYMIDRRLRKNLKSLFLVHPTFWLKTLVIMSKPFISSKFSRKLQFVNTLSELNDLVPIESTIIPPPVKQ</sequence>
<dbReference type="GO" id="GO:0004427">
    <property type="term" value="F:inorganic diphosphate phosphatase activity"/>
    <property type="evidence" value="ECO:0007669"/>
    <property type="project" value="UniProtKB-EC"/>
</dbReference>
<dbReference type="VEuPathDB" id="VectorBase:LDEU000643"/>
<dbReference type="InterPro" id="IPR022181">
    <property type="entry name" value="Bcl2-/adenovirus-E1B"/>
</dbReference>
<organism evidence="4 5">
    <name type="scientific">Leptotrombidium deliense</name>
    <dbReference type="NCBI Taxonomy" id="299467"/>
    <lineage>
        <taxon>Eukaryota</taxon>
        <taxon>Metazoa</taxon>
        <taxon>Ecdysozoa</taxon>
        <taxon>Arthropoda</taxon>
        <taxon>Chelicerata</taxon>
        <taxon>Arachnida</taxon>
        <taxon>Acari</taxon>
        <taxon>Acariformes</taxon>
        <taxon>Trombidiformes</taxon>
        <taxon>Prostigmata</taxon>
        <taxon>Anystina</taxon>
        <taxon>Parasitengona</taxon>
        <taxon>Trombiculoidea</taxon>
        <taxon>Trombiculidae</taxon>
        <taxon>Leptotrombidium</taxon>
    </lineage>
</organism>
<evidence type="ECO:0000259" key="3">
    <source>
        <dbReference type="PROSITE" id="PS50191"/>
    </source>
</evidence>
<comment type="similarity">
    <text evidence="1">Belongs to the PPase class C family. Prune subfamily.</text>
</comment>
<evidence type="ECO:0000313" key="5">
    <source>
        <dbReference type="Proteomes" id="UP000288716"/>
    </source>
</evidence>
<dbReference type="InterPro" id="IPR038763">
    <property type="entry name" value="DHH_sf"/>
</dbReference>
<dbReference type="InterPro" id="IPR004097">
    <property type="entry name" value="DHHA2"/>
</dbReference>
<evidence type="ECO:0000313" key="4">
    <source>
        <dbReference type="EMBL" id="RWS31395.1"/>
    </source>
</evidence>